<dbReference type="HOGENOM" id="CLU_113730_1_2_0"/>
<keyword evidence="1" id="KW-0732">Signal</keyword>
<sequence>MKSFSVVALGLLFVCSGCGGGAGTDPWSQSRKETHRVQGKLVLDGLPLSNATIVFRSEQEDIAASGISDENGEFTLTTYEPGDGAVVGTHTVIVQKFDPNTLPENIDLDMVDEVPEPKLLTPEKYSEFGTSDLTATVDASGQNSITLDISQY</sequence>
<proteinExistence type="predicted"/>
<evidence type="ECO:0000313" key="2">
    <source>
        <dbReference type="EMBL" id="ADY58262.1"/>
    </source>
</evidence>
<evidence type="ECO:0000256" key="1">
    <source>
        <dbReference type="SAM" id="SignalP"/>
    </source>
</evidence>
<feature type="signal peptide" evidence="1">
    <location>
        <begin position="1"/>
        <end position="21"/>
    </location>
</feature>
<accession>F0SFA7</accession>
<dbReference type="RefSeq" id="WP_013627005.1">
    <property type="nucleotide sequence ID" value="NC_015174.1"/>
</dbReference>
<dbReference type="KEGG" id="pbs:Plabr_0635"/>
<keyword evidence="3" id="KW-1185">Reference proteome</keyword>
<evidence type="ECO:0008006" key="4">
    <source>
        <dbReference type="Google" id="ProtNLM"/>
    </source>
</evidence>
<protein>
    <recommendedName>
        <fullName evidence="4">Carboxypeptidase regulatory-like domain-containing protein</fullName>
    </recommendedName>
</protein>
<organism evidence="2 3">
    <name type="scientific">Rubinisphaera brasiliensis (strain ATCC 49424 / DSM 5305 / JCM 21570 / IAM 15109 / NBRC 103401 / IFAM 1448)</name>
    <name type="common">Planctomyces brasiliensis</name>
    <dbReference type="NCBI Taxonomy" id="756272"/>
    <lineage>
        <taxon>Bacteria</taxon>
        <taxon>Pseudomonadati</taxon>
        <taxon>Planctomycetota</taxon>
        <taxon>Planctomycetia</taxon>
        <taxon>Planctomycetales</taxon>
        <taxon>Planctomycetaceae</taxon>
        <taxon>Rubinisphaera</taxon>
    </lineage>
</organism>
<reference evidence="3" key="1">
    <citation type="submission" date="2011-02" db="EMBL/GenBank/DDBJ databases">
        <title>The complete genome of Planctomyces brasiliensis DSM 5305.</title>
        <authorList>
            <person name="Lucas S."/>
            <person name="Copeland A."/>
            <person name="Lapidus A."/>
            <person name="Bruce D."/>
            <person name="Goodwin L."/>
            <person name="Pitluck S."/>
            <person name="Kyrpides N."/>
            <person name="Mavromatis K."/>
            <person name="Pagani I."/>
            <person name="Ivanova N."/>
            <person name="Ovchinnikova G."/>
            <person name="Lu M."/>
            <person name="Detter J.C."/>
            <person name="Han C."/>
            <person name="Land M."/>
            <person name="Hauser L."/>
            <person name="Markowitz V."/>
            <person name="Cheng J.-F."/>
            <person name="Hugenholtz P."/>
            <person name="Woyke T."/>
            <person name="Wu D."/>
            <person name="Tindall B."/>
            <person name="Pomrenke H.G."/>
            <person name="Brambilla E."/>
            <person name="Klenk H.-P."/>
            <person name="Eisen J.A."/>
        </authorList>
    </citation>
    <scope>NUCLEOTIDE SEQUENCE [LARGE SCALE GENOMIC DNA]</scope>
    <source>
        <strain evidence="3">ATCC 49424 / DSM 5305 / JCM 21570 / NBRC 103401 / IFAM 1448</strain>
    </source>
</reference>
<evidence type="ECO:0000313" key="3">
    <source>
        <dbReference type="Proteomes" id="UP000006860"/>
    </source>
</evidence>
<dbReference type="EMBL" id="CP002546">
    <property type="protein sequence ID" value="ADY58262.1"/>
    <property type="molecule type" value="Genomic_DNA"/>
</dbReference>
<dbReference type="Proteomes" id="UP000006860">
    <property type="component" value="Chromosome"/>
</dbReference>
<feature type="chain" id="PRO_5003256174" description="Carboxypeptidase regulatory-like domain-containing protein" evidence="1">
    <location>
        <begin position="22"/>
        <end position="152"/>
    </location>
</feature>
<name>F0SFA7_RUBBR</name>
<gene>
    <name evidence="2" type="ordered locus">Plabr_0635</name>
</gene>
<dbReference type="OrthoDB" id="281179at2"/>
<dbReference type="AlphaFoldDB" id="F0SFA7"/>